<protein>
    <submittedName>
        <fullName evidence="1">Phage protein</fullName>
    </submittedName>
</protein>
<keyword evidence="2" id="KW-1185">Reference proteome</keyword>
<name>A0A0C4Y1S7_9BURK</name>
<gene>
    <name evidence="1" type="ORF">RR42_m1660</name>
</gene>
<dbReference type="AlphaFoldDB" id="A0A0C4Y1S7"/>
<sequence>MADTLLTPEQFLARFDGRMRQLEWTQMRIERVVQDNPWTNPETKGLWAEQISLTTSPTERRRIIMRLATPRWANREAVTAVYLERERMIVETGILHQVDHIVPLVHPLVCGLHCEYNLRVTTAFENQSKSNFFEIS</sequence>
<dbReference type="Proteomes" id="UP000031843">
    <property type="component" value="Chromosome main"/>
</dbReference>
<evidence type="ECO:0000313" key="2">
    <source>
        <dbReference type="Proteomes" id="UP000031843"/>
    </source>
</evidence>
<evidence type="ECO:0000313" key="1">
    <source>
        <dbReference type="EMBL" id="AJG19057.1"/>
    </source>
</evidence>
<proteinExistence type="predicted"/>
<accession>A0A0C4Y1S7</accession>
<organism evidence="1 2">
    <name type="scientific">Cupriavidus basilensis</name>
    <dbReference type="NCBI Taxonomy" id="68895"/>
    <lineage>
        <taxon>Bacteria</taxon>
        <taxon>Pseudomonadati</taxon>
        <taxon>Pseudomonadota</taxon>
        <taxon>Betaproteobacteria</taxon>
        <taxon>Burkholderiales</taxon>
        <taxon>Burkholderiaceae</taxon>
        <taxon>Cupriavidus</taxon>
    </lineage>
</organism>
<dbReference type="EMBL" id="CP010536">
    <property type="protein sequence ID" value="AJG19057.1"/>
    <property type="molecule type" value="Genomic_DNA"/>
</dbReference>
<reference evidence="1 2" key="1">
    <citation type="journal article" date="2015" name="Genome Announc.">
        <title>Complete Genome Sequence of Cupriavidus basilensis 4G11, Isolated from the Oak Ridge Field Research Center Site.</title>
        <authorList>
            <person name="Ray J."/>
            <person name="Waters R.J."/>
            <person name="Skerker J.M."/>
            <person name="Kuehl J.V."/>
            <person name="Price M.N."/>
            <person name="Huang J."/>
            <person name="Chakraborty R."/>
            <person name="Arkin A.P."/>
            <person name="Deutschbauer A."/>
        </authorList>
    </citation>
    <scope>NUCLEOTIDE SEQUENCE [LARGE SCALE GENOMIC DNA]</scope>
    <source>
        <strain evidence="1">4G11</strain>
    </source>
</reference>
<dbReference type="KEGG" id="cbw:RR42_m1660"/>